<name>A0A6N1VLE9_9HYPH</name>
<dbReference type="Proteomes" id="UP000509367">
    <property type="component" value="Chromosome"/>
</dbReference>
<evidence type="ECO:0000313" key="3">
    <source>
        <dbReference type="Proteomes" id="UP000509367"/>
    </source>
</evidence>
<feature type="region of interest" description="Disordered" evidence="1">
    <location>
        <begin position="1"/>
        <end position="22"/>
    </location>
</feature>
<dbReference type="AlphaFoldDB" id="A0A6N1VLE9"/>
<reference evidence="2 3" key="1">
    <citation type="submission" date="2020-06" db="EMBL/GenBank/DDBJ databases">
        <title>Oricola thermophila sp. nov. isolated from a tidal sediments.</title>
        <authorList>
            <person name="Kwon K.K."/>
            <person name="Yang S.-H."/>
            <person name="Park M.-J."/>
        </authorList>
    </citation>
    <scope>NUCLEOTIDE SEQUENCE [LARGE SCALE GENOMIC DNA]</scope>
    <source>
        <strain evidence="2 3">MEBiC13590</strain>
    </source>
</reference>
<dbReference type="EMBL" id="CP054836">
    <property type="protein sequence ID" value="QKV20232.1"/>
    <property type="molecule type" value="Genomic_DNA"/>
</dbReference>
<proteinExistence type="predicted"/>
<gene>
    <name evidence="2" type="ORF">HTY61_18135</name>
</gene>
<dbReference type="RefSeq" id="WP_175278123.1">
    <property type="nucleotide sequence ID" value="NZ_CP054836.1"/>
</dbReference>
<dbReference type="KEGG" id="orm:HTY61_18135"/>
<evidence type="ECO:0000313" key="2">
    <source>
        <dbReference type="EMBL" id="QKV20232.1"/>
    </source>
</evidence>
<accession>A0A6N1VLE9</accession>
<evidence type="ECO:0000256" key="1">
    <source>
        <dbReference type="SAM" id="MobiDB-lite"/>
    </source>
</evidence>
<protein>
    <submittedName>
        <fullName evidence="2">Uncharacterized protein</fullName>
    </submittedName>
</protein>
<sequence>MKYNQPAGALPGAPYVDGNRNTGEKGSIVPAAAIEHPQRELAHLIEHAGLTPSATDLEQVRKAIEALIDAATGGGGSSTYILMSQARARLPIFPEIMTGDGRMNVTSPGAGTILVPEAVQFMHRGIFPVSTSDFDLADRTFATNANKTYHLRWNPVDGFALQDLADGAYNPDVKAESDAGFDSTYDDMLVARIVTDAGNVATITNLANRASLRAYVYETAEPELYSNNSWRADFSISLDWSRRPDFVAVASQVYAQQAATAYVQGGANRVIAESFTRYAISHSSMTDWNSTPAGFGSLVASIRGGAAA</sequence>
<organism evidence="2 3">
    <name type="scientific">Oricola thermophila</name>
    <dbReference type="NCBI Taxonomy" id="2742145"/>
    <lineage>
        <taxon>Bacteria</taxon>
        <taxon>Pseudomonadati</taxon>
        <taxon>Pseudomonadota</taxon>
        <taxon>Alphaproteobacteria</taxon>
        <taxon>Hyphomicrobiales</taxon>
        <taxon>Ahrensiaceae</taxon>
        <taxon>Oricola</taxon>
    </lineage>
</organism>
<keyword evidence="3" id="KW-1185">Reference proteome</keyword>